<organism evidence="2 3">
    <name type="scientific">Lottia gigantea</name>
    <name type="common">Giant owl limpet</name>
    <dbReference type="NCBI Taxonomy" id="225164"/>
    <lineage>
        <taxon>Eukaryota</taxon>
        <taxon>Metazoa</taxon>
        <taxon>Spiralia</taxon>
        <taxon>Lophotrochozoa</taxon>
        <taxon>Mollusca</taxon>
        <taxon>Gastropoda</taxon>
        <taxon>Patellogastropoda</taxon>
        <taxon>Lottioidea</taxon>
        <taxon>Lottiidae</taxon>
        <taxon>Lottia</taxon>
    </lineage>
</organism>
<sequence length="304" mass="33660">MATLGRSNISIWSVPYIKLTARNSSEHDVETDYNETALNDRDTIVSRRPSKRRGTIPTFEDNISISFSYIRRGKMSKSGLRHEPLIEEDRDYDKDVSPCIGISIGVCAAIAGLGGIGAIVILKALELYRTDISYLYMSCYPFVFPVITGVAMAYKRKMGSLTLHFGVLIFGMIGGSVFYAFSIFPVYMDKDKCTDVLMEGDCQKTALVYLYVAFGGVGVVFSLFGFLCTLCACCKASKTIASRIEHEETRQQMKQQSELEAKKQMKAAGMKSNYTPTTNNGTAKQNGGYENLAANLDDKLMTKL</sequence>
<evidence type="ECO:0000313" key="2">
    <source>
        <dbReference type="EMBL" id="ESO93213.1"/>
    </source>
</evidence>
<dbReference type="HOGENOM" id="CLU_916112_0_0_1"/>
<evidence type="ECO:0000313" key="3">
    <source>
        <dbReference type="Proteomes" id="UP000030746"/>
    </source>
</evidence>
<feature type="transmembrane region" description="Helical" evidence="1">
    <location>
        <begin position="166"/>
        <end position="188"/>
    </location>
</feature>
<dbReference type="AlphaFoldDB" id="V3ZP86"/>
<dbReference type="OMA" id="LISSCAC"/>
<dbReference type="Proteomes" id="UP000030746">
    <property type="component" value="Unassembled WGS sequence"/>
</dbReference>
<dbReference type="RefSeq" id="XP_009055919.1">
    <property type="nucleotide sequence ID" value="XM_009057671.1"/>
</dbReference>
<feature type="transmembrane region" description="Helical" evidence="1">
    <location>
        <begin position="208"/>
        <end position="233"/>
    </location>
</feature>
<dbReference type="CTD" id="20249005"/>
<dbReference type="OrthoDB" id="6083940at2759"/>
<feature type="transmembrane region" description="Helical" evidence="1">
    <location>
        <begin position="100"/>
        <end position="122"/>
    </location>
</feature>
<keyword evidence="1" id="KW-0812">Transmembrane</keyword>
<dbReference type="EMBL" id="KB201931">
    <property type="protein sequence ID" value="ESO93213.1"/>
    <property type="molecule type" value="Genomic_DNA"/>
</dbReference>
<gene>
    <name evidence="2" type="ORF">LOTGIDRAFT_232674</name>
</gene>
<protein>
    <submittedName>
        <fullName evidence="2">Uncharacterized protein</fullName>
    </submittedName>
</protein>
<evidence type="ECO:0000256" key="1">
    <source>
        <dbReference type="SAM" id="Phobius"/>
    </source>
</evidence>
<keyword evidence="3" id="KW-1185">Reference proteome</keyword>
<keyword evidence="1" id="KW-0472">Membrane</keyword>
<name>V3ZP86_LOTGI</name>
<reference evidence="2 3" key="1">
    <citation type="journal article" date="2013" name="Nature">
        <title>Insights into bilaterian evolution from three spiralian genomes.</title>
        <authorList>
            <person name="Simakov O."/>
            <person name="Marletaz F."/>
            <person name="Cho S.J."/>
            <person name="Edsinger-Gonzales E."/>
            <person name="Havlak P."/>
            <person name="Hellsten U."/>
            <person name="Kuo D.H."/>
            <person name="Larsson T."/>
            <person name="Lv J."/>
            <person name="Arendt D."/>
            <person name="Savage R."/>
            <person name="Osoegawa K."/>
            <person name="de Jong P."/>
            <person name="Grimwood J."/>
            <person name="Chapman J.A."/>
            <person name="Shapiro H."/>
            <person name="Aerts A."/>
            <person name="Otillar R.P."/>
            <person name="Terry A.Y."/>
            <person name="Boore J.L."/>
            <person name="Grigoriev I.V."/>
            <person name="Lindberg D.R."/>
            <person name="Seaver E.C."/>
            <person name="Weisblat D.A."/>
            <person name="Putnam N.H."/>
            <person name="Rokhsar D.S."/>
        </authorList>
    </citation>
    <scope>NUCLEOTIDE SEQUENCE [LARGE SCALE GENOMIC DNA]</scope>
</reference>
<dbReference type="GeneID" id="20249005"/>
<proteinExistence type="predicted"/>
<feature type="transmembrane region" description="Helical" evidence="1">
    <location>
        <begin position="134"/>
        <end position="154"/>
    </location>
</feature>
<dbReference type="KEGG" id="lgi:LOTGIDRAFT_232674"/>
<keyword evidence="1" id="KW-1133">Transmembrane helix</keyword>
<accession>V3ZP86</accession>